<dbReference type="Proteomes" id="UP000002030">
    <property type="component" value="Chromosome"/>
</dbReference>
<dbReference type="STRING" id="525903.Taci_0544"/>
<dbReference type="InterPro" id="IPR021923">
    <property type="entry name" value="DUF3536"/>
</dbReference>
<dbReference type="RefSeq" id="WP_012869296.1">
    <property type="nucleotide sequence ID" value="NC_013522.1"/>
</dbReference>
<dbReference type="GO" id="GO:0005975">
    <property type="term" value="P:carbohydrate metabolic process"/>
    <property type="evidence" value="ECO:0007669"/>
    <property type="project" value="InterPro"/>
</dbReference>
<keyword evidence="2 3" id="KW-0119">Carbohydrate metabolism</keyword>
<dbReference type="InterPro" id="IPR011330">
    <property type="entry name" value="Glyco_hydro/deAcase_b/a-brl"/>
</dbReference>
<evidence type="ECO:0000256" key="1">
    <source>
        <dbReference type="ARBA" id="ARBA00006821"/>
    </source>
</evidence>
<dbReference type="EMBL" id="CP001818">
    <property type="protein sequence ID" value="ACZ18780.1"/>
    <property type="molecule type" value="Genomic_DNA"/>
</dbReference>
<proteinExistence type="inferred from homology"/>
<keyword evidence="5" id="KW-0378">Hydrolase</keyword>
<dbReference type="HOGENOM" id="CLU_018719_0_0_0"/>
<dbReference type="Pfam" id="PF12055">
    <property type="entry name" value="DUF3536"/>
    <property type="match status" value="1"/>
</dbReference>
<dbReference type="OrthoDB" id="9757977at2"/>
<dbReference type="CDD" id="cd10797">
    <property type="entry name" value="GH57N_APU_like_1"/>
    <property type="match status" value="1"/>
</dbReference>
<dbReference type="EnsemblBacteria" id="ACZ18780">
    <property type="protein sequence ID" value="ACZ18780"/>
    <property type="gene ID" value="Taci_0544"/>
</dbReference>
<dbReference type="PATRIC" id="fig|525903.6.peg.550"/>
<organism evidence="5 6">
    <name type="scientific">Thermanaerovibrio acidaminovorans (strain ATCC 49978 / DSM 6589 / Su883)</name>
    <name type="common">Selenomonas acidaminovorans</name>
    <dbReference type="NCBI Taxonomy" id="525903"/>
    <lineage>
        <taxon>Bacteria</taxon>
        <taxon>Thermotogati</taxon>
        <taxon>Synergistota</taxon>
        <taxon>Synergistia</taxon>
        <taxon>Synergistales</taxon>
        <taxon>Synergistaceae</taxon>
        <taxon>Thermanaerovibrio</taxon>
    </lineage>
</organism>
<dbReference type="AlphaFoldDB" id="D1B927"/>
<sequence length="790" mass="89474">MRGICVHAHFYQPPREDPWLEEVLLDPTAAPSHDWNSRITDECYRPNRAARLVDPSGKIVHVVNNYLHMSFNIGPTLHRWIFRKDPILEYHICEADRTSERSLGCGNAMAQCYNHMIMPLANHRDRRTQVIWGIQDFKARFGRAPLGMWLPETAVNLATLEELARNGIQFTILAPHQCAAVRPMGDGAWMGTPGGIGLDVTRPYRQHLPSGRHLDVIFYHGGTSQAIAFGGLLDNGDRFAHHLMDLLPRDDEPRLIAIATDGETYGHHHRFGEMALARAFQLISERREVFITNPAAFLRAHPPTWECQVAENTSWSCAHGIERWRSDCGCHTGGQVGWHQRWRGPLREALDHLRDRIDQVYEDRIRDLMDPWELRDLFAKALLDVRDERHSPLRKRQEFLREVLPGLSPERGVEVLSLLEAQRMRMFMYTSCGWFFNDVAGIETRQILSYAERALELTREATGVDPSGDFYSILKTAEGNQRDLPNALEVLEKTVFPRRRSLKDMAASSLLAKRSGSFYSTFCSTRLRQESSGGITLKVGEVTVTDQRTGTTWSGSGAVISTGGLDDRCWLSPSQVDQAKLIKDFIRQDIIAFSDTLRRQFPIGPLGPEVLPEDERAELGVMRAREVEDGYFETARDILEDNRRLISQLGDLGLPLPPLISASADLVMRRQIEELSKGADPIMLVGPSSPLGRILEEASDMGLKPRLDILAPSVASALHDLVRSVRTGNSEEDRLRDVIEALRRCRELKIPINPWRLQNEVWRKLESSEERPGPGWIELARELGFAMPGD</sequence>
<dbReference type="CAZy" id="GH57">
    <property type="family name" value="Glycoside Hydrolase Family 57"/>
</dbReference>
<dbReference type="PANTHER" id="PTHR36306:SF3">
    <property type="entry name" value="GLYCOSIDE HYDROLASE FAMILY 57"/>
    <property type="match status" value="1"/>
</dbReference>
<accession>D1B927</accession>
<evidence type="ECO:0000313" key="5">
    <source>
        <dbReference type="EMBL" id="ACZ18780.1"/>
    </source>
</evidence>
<evidence type="ECO:0000256" key="2">
    <source>
        <dbReference type="ARBA" id="ARBA00023277"/>
    </source>
</evidence>
<dbReference type="KEGG" id="tai:Taci_0544"/>
<dbReference type="InterPro" id="IPR052046">
    <property type="entry name" value="GH57_Enzymes"/>
</dbReference>
<evidence type="ECO:0000259" key="4">
    <source>
        <dbReference type="Pfam" id="PF03065"/>
    </source>
</evidence>
<name>D1B927_THEAS</name>
<dbReference type="Gene3D" id="3.20.110.10">
    <property type="entry name" value="Glycoside hydrolase 38, N terminal domain"/>
    <property type="match status" value="1"/>
</dbReference>
<dbReference type="PANTHER" id="PTHR36306">
    <property type="entry name" value="ALPHA-AMYLASE-RELATED-RELATED"/>
    <property type="match status" value="1"/>
</dbReference>
<dbReference type="eggNOG" id="COG1449">
    <property type="taxonomic scope" value="Bacteria"/>
</dbReference>
<keyword evidence="6" id="KW-1185">Reference proteome</keyword>
<evidence type="ECO:0000256" key="3">
    <source>
        <dbReference type="RuleBase" id="RU361196"/>
    </source>
</evidence>
<comment type="similarity">
    <text evidence="1 3">Belongs to the glycosyl hydrolase 57 family.</text>
</comment>
<dbReference type="InterPro" id="IPR004300">
    <property type="entry name" value="Glyco_hydro_57_N"/>
</dbReference>
<gene>
    <name evidence="5" type="ordered locus">Taci_0544</name>
</gene>
<protein>
    <submittedName>
        <fullName evidence="5">Glycoside hydrolase family 57</fullName>
    </submittedName>
</protein>
<dbReference type="InterPro" id="IPR027291">
    <property type="entry name" value="Glyco_hydro_38_N_sf"/>
</dbReference>
<dbReference type="GO" id="GO:0016787">
    <property type="term" value="F:hydrolase activity"/>
    <property type="evidence" value="ECO:0007669"/>
    <property type="project" value="UniProtKB-KW"/>
</dbReference>
<dbReference type="SUPFAM" id="SSF88713">
    <property type="entry name" value="Glycoside hydrolase/deacetylase"/>
    <property type="match status" value="1"/>
</dbReference>
<reference evidence="5 6" key="1">
    <citation type="journal article" date="2009" name="Stand. Genomic Sci.">
        <title>Complete genome sequence of Thermanaerovibrio acidaminovorans type strain (Su883).</title>
        <authorList>
            <person name="Chovatia M."/>
            <person name="Sikorski J."/>
            <person name="Schroder M."/>
            <person name="Lapidus A."/>
            <person name="Nolan M."/>
            <person name="Tice H."/>
            <person name="Glavina Del Rio T."/>
            <person name="Copeland A."/>
            <person name="Cheng J.F."/>
            <person name="Lucas S."/>
            <person name="Chen F."/>
            <person name="Bruce D."/>
            <person name="Goodwin L."/>
            <person name="Pitluck S."/>
            <person name="Ivanova N."/>
            <person name="Mavromatis K."/>
            <person name="Ovchinnikova G."/>
            <person name="Pati A."/>
            <person name="Chen A."/>
            <person name="Palaniappan K."/>
            <person name="Land M."/>
            <person name="Hauser L."/>
            <person name="Chang Y.J."/>
            <person name="Jeffries C.D."/>
            <person name="Chain P."/>
            <person name="Saunders E."/>
            <person name="Detter J.C."/>
            <person name="Brettin T."/>
            <person name="Rohde M."/>
            <person name="Goker M."/>
            <person name="Spring S."/>
            <person name="Bristow J."/>
            <person name="Markowitz V."/>
            <person name="Hugenholtz P."/>
            <person name="Kyrpides N.C."/>
            <person name="Klenk H.P."/>
            <person name="Eisen J.A."/>
        </authorList>
    </citation>
    <scope>NUCLEOTIDE SEQUENCE [LARGE SCALE GENOMIC DNA]</scope>
    <source>
        <strain evidence="6">ATCC 49978 / DSM 6589 / Su883</strain>
    </source>
</reference>
<evidence type="ECO:0000313" key="6">
    <source>
        <dbReference type="Proteomes" id="UP000002030"/>
    </source>
</evidence>
<dbReference type="Pfam" id="PF03065">
    <property type="entry name" value="Glyco_hydro_57"/>
    <property type="match status" value="1"/>
</dbReference>
<feature type="domain" description="Glycoside hydrolase family 57 N-terminal" evidence="4">
    <location>
        <begin position="109"/>
        <end position="304"/>
    </location>
</feature>